<dbReference type="CDD" id="cd07924">
    <property type="entry name" value="PCA_45_Doxase_A"/>
    <property type="match status" value="1"/>
</dbReference>
<comment type="caution">
    <text evidence="3">The sequence shown here is derived from an EMBL/GenBank/DDBJ whole genome shotgun (WGS) entry which is preliminary data.</text>
</comment>
<feature type="compositionally biased region" description="Basic and acidic residues" evidence="1">
    <location>
        <begin position="120"/>
        <end position="133"/>
    </location>
</feature>
<dbReference type="EC" id="1.13.11.8" evidence="3"/>
<dbReference type="NCBIfam" id="TIGR02792">
    <property type="entry name" value="PCA_ligA"/>
    <property type="match status" value="1"/>
</dbReference>
<dbReference type="RefSeq" id="WP_305749804.1">
    <property type="nucleotide sequence ID" value="NZ_JAUZEE010000005.1"/>
</dbReference>
<dbReference type="NCBIfam" id="NF009917">
    <property type="entry name" value="PRK13377.1"/>
    <property type="match status" value="1"/>
</dbReference>
<evidence type="ECO:0000259" key="2">
    <source>
        <dbReference type="Pfam" id="PF07746"/>
    </source>
</evidence>
<evidence type="ECO:0000313" key="4">
    <source>
        <dbReference type="Proteomes" id="UP001235760"/>
    </source>
</evidence>
<name>A0ABT9G437_LEPDI</name>
<sequence>MALDKPYKDVPGTTIFDAEQSRKGYWLNQFCMSLMKAENRERFKADERAYLDQWPMTEEQKQGVLTRDLNRCIAAGGNIYFLAKIGATDGKSFQYMAASMTGMTQEEYMAMMLAGGRSAEGNRHLGEDGDAQPHRQPQGAAGRPLPQGLAHQKKDA</sequence>
<dbReference type="InterPro" id="IPR011986">
    <property type="entry name" value="Xdiol_dOase_LigA"/>
</dbReference>
<protein>
    <submittedName>
        <fullName evidence="3">Protocatechuate 4,5-dioxygenase subunit alpha</fullName>
        <ecNumber evidence="3">1.13.11.8</ecNumber>
    </submittedName>
</protein>
<feature type="region of interest" description="Disordered" evidence="1">
    <location>
        <begin position="119"/>
        <end position="156"/>
    </location>
</feature>
<organism evidence="3 4">
    <name type="scientific">Leptothrix discophora</name>
    <dbReference type="NCBI Taxonomy" id="89"/>
    <lineage>
        <taxon>Bacteria</taxon>
        <taxon>Pseudomonadati</taxon>
        <taxon>Pseudomonadota</taxon>
        <taxon>Betaproteobacteria</taxon>
        <taxon>Burkholderiales</taxon>
        <taxon>Sphaerotilaceae</taxon>
        <taxon>Leptothrix</taxon>
    </lineage>
</organism>
<dbReference type="InterPro" id="IPR036622">
    <property type="entry name" value="LigA_sf"/>
</dbReference>
<evidence type="ECO:0000313" key="3">
    <source>
        <dbReference type="EMBL" id="MDP4301258.1"/>
    </source>
</evidence>
<dbReference type="EMBL" id="JAUZEE010000005">
    <property type="protein sequence ID" value="MDP4301258.1"/>
    <property type="molecule type" value="Genomic_DNA"/>
</dbReference>
<proteinExistence type="predicted"/>
<dbReference type="Pfam" id="PF07746">
    <property type="entry name" value="LigA"/>
    <property type="match status" value="1"/>
</dbReference>
<accession>A0ABT9G437</accession>
<keyword evidence="3" id="KW-0560">Oxidoreductase</keyword>
<dbReference type="GO" id="GO:0018579">
    <property type="term" value="F:protocatechuate 4,5-dioxygenase activity"/>
    <property type="evidence" value="ECO:0007669"/>
    <property type="project" value="UniProtKB-EC"/>
</dbReference>
<dbReference type="Gene3D" id="1.10.700.10">
    <property type="entry name" value="Dioxygenase LigAB, LigA subunit"/>
    <property type="match status" value="1"/>
</dbReference>
<keyword evidence="4" id="KW-1185">Reference proteome</keyword>
<feature type="domain" description="Extradiol ring-cleavage dioxygenase LigAB LigA subunit" evidence="2">
    <location>
        <begin position="27"/>
        <end position="112"/>
    </location>
</feature>
<dbReference type="InterPro" id="IPR014159">
    <property type="entry name" value="PCA_LigA"/>
</dbReference>
<dbReference type="Proteomes" id="UP001235760">
    <property type="component" value="Unassembled WGS sequence"/>
</dbReference>
<evidence type="ECO:0000256" key="1">
    <source>
        <dbReference type="SAM" id="MobiDB-lite"/>
    </source>
</evidence>
<dbReference type="SUPFAM" id="SSF48076">
    <property type="entry name" value="LigA subunit of an aromatic-ring-opening dioxygenase LigAB"/>
    <property type="match status" value="1"/>
</dbReference>
<gene>
    <name evidence="3" type="primary">ligA</name>
    <name evidence="3" type="ORF">Q8X39_11475</name>
</gene>
<reference evidence="3 4" key="1">
    <citation type="submission" date="2023-08" db="EMBL/GenBank/DDBJ databases">
        <authorList>
            <person name="Roldan D.M."/>
            <person name="Menes R.J."/>
        </authorList>
    </citation>
    <scope>NUCLEOTIDE SEQUENCE [LARGE SCALE GENOMIC DNA]</scope>
    <source>
        <strain evidence="3 4">CCM 2812</strain>
    </source>
</reference>